<dbReference type="RefSeq" id="WP_189462330.1">
    <property type="nucleotide sequence ID" value="NZ_BMYO01000011.1"/>
</dbReference>
<keyword evidence="2" id="KW-0255">Endonuclease</keyword>
<dbReference type="CDD" id="cd01026">
    <property type="entry name" value="TOPRIM_OLD"/>
    <property type="match status" value="1"/>
</dbReference>
<dbReference type="Proteomes" id="UP000604737">
    <property type="component" value="Unassembled WGS sequence"/>
</dbReference>
<dbReference type="Gene3D" id="3.40.50.300">
    <property type="entry name" value="P-loop containing nucleotide triphosphate hydrolases"/>
    <property type="match status" value="1"/>
</dbReference>
<dbReference type="InterPro" id="IPR034139">
    <property type="entry name" value="TOPRIM_OLD"/>
</dbReference>
<name>A0ABQ3H3Y5_9NEIS</name>
<dbReference type="InterPro" id="IPR027417">
    <property type="entry name" value="P-loop_NTPase"/>
</dbReference>
<dbReference type="PANTHER" id="PTHR32182">
    <property type="entry name" value="DNA REPLICATION AND REPAIR PROTEIN RECF"/>
    <property type="match status" value="1"/>
</dbReference>
<protein>
    <submittedName>
        <fullName evidence="2">ATP-dependent endonuclease</fullName>
    </submittedName>
</protein>
<comment type="caution">
    <text evidence="2">The sequence shown here is derived from an EMBL/GenBank/DDBJ whole genome shotgun (WGS) entry which is preliminary data.</text>
</comment>
<dbReference type="InterPro" id="IPR022602">
    <property type="entry name" value="DUF2813"/>
</dbReference>
<organism evidence="2 3">
    <name type="scientific">Jeongeupia chitinilytica</name>
    <dbReference type="NCBI Taxonomy" id="1041641"/>
    <lineage>
        <taxon>Bacteria</taxon>
        <taxon>Pseudomonadati</taxon>
        <taxon>Pseudomonadota</taxon>
        <taxon>Betaproteobacteria</taxon>
        <taxon>Neisseriales</taxon>
        <taxon>Chitinibacteraceae</taxon>
        <taxon>Jeongeupia</taxon>
    </lineage>
</organism>
<reference evidence="3" key="1">
    <citation type="journal article" date="2019" name="Int. J. Syst. Evol. Microbiol.">
        <title>The Global Catalogue of Microorganisms (GCM) 10K type strain sequencing project: providing services to taxonomists for standard genome sequencing and annotation.</title>
        <authorList>
            <consortium name="The Broad Institute Genomics Platform"/>
            <consortium name="The Broad Institute Genome Sequencing Center for Infectious Disease"/>
            <person name="Wu L."/>
            <person name="Ma J."/>
        </authorList>
    </citation>
    <scope>NUCLEOTIDE SEQUENCE [LARGE SCALE GENOMIC DNA]</scope>
    <source>
        <strain evidence="3">KCTC 23701</strain>
    </source>
</reference>
<keyword evidence="3" id="KW-1185">Reference proteome</keyword>
<keyword evidence="2" id="KW-0540">Nuclease</keyword>
<gene>
    <name evidence="2" type="ORF">GCM10007350_35800</name>
</gene>
<dbReference type="PANTHER" id="PTHR32182:SF19">
    <property type="entry name" value="HOMOLOGY WITH RECF PROTEIN"/>
    <property type="match status" value="1"/>
</dbReference>
<keyword evidence="2" id="KW-0378">Hydrolase</keyword>
<dbReference type="SUPFAM" id="SSF52540">
    <property type="entry name" value="P-loop containing nucleoside triphosphate hydrolases"/>
    <property type="match status" value="1"/>
</dbReference>
<dbReference type="EMBL" id="BMYO01000011">
    <property type="protein sequence ID" value="GHD69263.1"/>
    <property type="molecule type" value="Genomic_DNA"/>
</dbReference>
<accession>A0ABQ3H3Y5</accession>
<sequence>MRLIHLQVVNFRGISRIALSLDADRTVLFGENNWGKSSLIEALARCLGPDAASGPHFDADDFHHDARGVAAKTLSITLTFGDDGPKPLPAHLATMAWRDRKGRWHVSVRFSAERHRQQVRVRRELLGPGGKPRPHPRADALAGELVARHPVLRLRDMHLAQWMTPSGVEPLTLPVGDAPADVVQRTFEALLRQPQRIEPKLLRQGIAAMRELLCRSPARFHTPKARRLADDIAAAPITFRDHDSLLDIANRAGSSTQQLALLFLLGALLEARGTEPLTRGESPLLLVEDPETHLHPTQLVQVWGLVEQLPAQKLVTTNSGELLASFPHHSLRRLVRGDDKVFVYQMSHSALSKQDARKVGFHVRVNRPNSLFARCWLLVEGETEFWLLPELARRYGVNLGALGIRSIEFAQAGLVPLIKFADAFGIRWHLITDGDDAGQTYANKTRGLLRGRHEARHLTVLPSRDIEHYLFENGFADVYHEAAHWTRGPAPTTSELIHRAIRRQAKPGMALAIAEAAERRGRDSIPPLLSQLFDTLAELAQDEDARGSR</sequence>
<dbReference type="GO" id="GO:0004519">
    <property type="term" value="F:endonuclease activity"/>
    <property type="evidence" value="ECO:0007669"/>
    <property type="project" value="UniProtKB-KW"/>
</dbReference>
<proteinExistence type="predicted"/>
<dbReference type="Pfam" id="PF11398">
    <property type="entry name" value="DUF2813"/>
    <property type="match status" value="1"/>
</dbReference>
<dbReference type="Pfam" id="PF20469">
    <property type="entry name" value="OLD-like_TOPRIM"/>
    <property type="match status" value="1"/>
</dbReference>
<evidence type="ECO:0000313" key="3">
    <source>
        <dbReference type="Proteomes" id="UP000604737"/>
    </source>
</evidence>
<feature type="domain" description="OLD protein-like TOPRIM" evidence="1">
    <location>
        <begin position="371"/>
        <end position="435"/>
    </location>
</feature>
<evidence type="ECO:0000259" key="1">
    <source>
        <dbReference type="Pfam" id="PF20469"/>
    </source>
</evidence>
<evidence type="ECO:0000313" key="2">
    <source>
        <dbReference type="EMBL" id="GHD69263.1"/>
    </source>
</evidence>